<accession>A0A926ZHN1</accession>
<feature type="domain" description="NACHT" evidence="3">
    <location>
        <begin position="194"/>
        <end position="319"/>
    </location>
</feature>
<sequence length="1230" mass="141327">MSQVQKSRSVWIDEAGRDKVRLRMAELKKSDSQDNKRGKTCWTPEYLAPQAHVSFSTVKRLLRGIPIDRDYAISIFNTLGFKPLEFIAEHDLKLQPNTKDPNLNFTINWQLVCQEMLQEQQEELRFRRRATEQGFEVRVYVPLGLVERKQQQRRSGILPMEEVHQLEKEVIIRTYKHDEFLNGVIGQKSADKNKHIAIVGEPGAGKTTLLDAIATHIQKNTEDLPICISLGSLQGKKLKDYILEEWLPEAIALTYPDIDVETFHHNSLQKRLRQGGVWLLLDGVDEMGEISPAKALESIQNQLTNWLGNVRVVLTCRTNVWDANLNNRLSGFDTYKTQHFELADIRLFIKQWFGFAGKPELGKILRQKLNEPQRDRIRQLVENPLRLALLCQVFHKDKQAELPETKAALYELFVRYFYEWKPTQSSVDLTTQPGLKEELHQALGRLSIAGLDGDARFRLPENLIQKEMGDRLFKLAWELGWLNLVDREARTDEPVYAFFHPTFQEYFAALAIDDWHFFLNHDNENPNPFKKHNNKDCVYRIFERQWKEVILLWLGRPEEQMKQQKEKIINNLVDFEDGCGSFYSFYYYRAYFLASSAIAEFSEHTLADQIVREIVYWNVRAPFPIRDAAREVMKEIEKERVISALREWLDRTNDKDEFHRLEAAYSLLEIDSSNQIAINALIQLIKAGIPFSQQAADVLARIGKSNQIIINSLEQVIQNHHCEQSRTIAALCLAKINPGSRTALEVLVQIIQNYEDKELYWEAAYILAEVDPNNQTAILSLIELVKTFPAEDSAFTRNQHGANNERLNKITNGVLLMSPCDYLCPSVSFFLMLFDWQKLKDYPAAINALVKLLETTPSEYLRMQAAERLGEIDRDNQTAIITLVELIQATNNENIRCKAASILGKIGKGNQTAIAALMQMLENPEYDLTRLSTAYNLGLVDPGNSTAINFLVNLIQTTDDIDTFIKGVSSLVKIDPCNETAISFLLEVVNITKDEGTLLDTFNCLWKIKSQKYFPKVVTALKGYLKPEYLKNPAPLFEDAYYVIWHCAQNMSYPDFYRAWHNLPPCTHPEAPDNIPVGNSSTTQRLNFTQLPSILRSAIAEDEELNQAVQLICIDGSQFSDQNNPATDIYIEMVEQGCPEQQEEPSTMQQLKKYWRLRLKNLEKRVALLFYNSKADREFSETCLTALSTFGGAIAIITTQRCENVKLISPNDPDLIDAVLKWLRRDVLES</sequence>
<keyword evidence="1" id="KW-0042">Antenna complex</keyword>
<dbReference type="PROSITE" id="PS50837">
    <property type="entry name" value="NACHT"/>
    <property type="match status" value="1"/>
</dbReference>
<keyword evidence="2" id="KW-0605">Phycobilisome</keyword>
<evidence type="ECO:0000256" key="1">
    <source>
        <dbReference type="ARBA" id="ARBA00022549"/>
    </source>
</evidence>
<dbReference type="SUPFAM" id="SSF52540">
    <property type="entry name" value="P-loop containing nucleoside triphosphate hydrolases"/>
    <property type="match status" value="1"/>
</dbReference>
<dbReference type="EMBL" id="JACJPW010000056">
    <property type="protein sequence ID" value="MBD2183473.1"/>
    <property type="molecule type" value="Genomic_DNA"/>
</dbReference>
<evidence type="ECO:0000313" key="4">
    <source>
        <dbReference type="EMBL" id="MBD2183473.1"/>
    </source>
</evidence>
<organism evidence="4 5">
    <name type="scientific">Aerosakkonema funiforme FACHB-1375</name>
    <dbReference type="NCBI Taxonomy" id="2949571"/>
    <lineage>
        <taxon>Bacteria</taxon>
        <taxon>Bacillati</taxon>
        <taxon>Cyanobacteriota</taxon>
        <taxon>Cyanophyceae</taxon>
        <taxon>Oscillatoriophycideae</taxon>
        <taxon>Aerosakkonematales</taxon>
        <taxon>Aerosakkonemataceae</taxon>
        <taxon>Aerosakkonema</taxon>
    </lineage>
</organism>
<dbReference type="InterPro" id="IPR016024">
    <property type="entry name" value="ARM-type_fold"/>
</dbReference>
<dbReference type="InterPro" id="IPR054570">
    <property type="entry name" value="NCC-H_dom"/>
</dbReference>
<dbReference type="PANTHER" id="PTHR46844">
    <property type="entry name" value="SLR5058 PROTEIN"/>
    <property type="match status" value="1"/>
</dbReference>
<dbReference type="CDD" id="cd00009">
    <property type="entry name" value="AAA"/>
    <property type="match status" value="1"/>
</dbReference>
<dbReference type="Pfam" id="PF22730">
    <property type="entry name" value="NCC-H"/>
    <property type="match status" value="1"/>
</dbReference>
<dbReference type="InterPro" id="IPR007111">
    <property type="entry name" value="NACHT_NTPase"/>
</dbReference>
<dbReference type="SUPFAM" id="SSF48371">
    <property type="entry name" value="ARM repeat"/>
    <property type="match status" value="1"/>
</dbReference>
<name>A0A926ZHN1_9CYAN</name>
<keyword evidence="5" id="KW-1185">Reference proteome</keyword>
<dbReference type="Gene3D" id="1.25.10.10">
    <property type="entry name" value="Leucine-rich Repeat Variant"/>
    <property type="match status" value="2"/>
</dbReference>
<dbReference type="SMART" id="SM00567">
    <property type="entry name" value="EZ_HEAT"/>
    <property type="match status" value="4"/>
</dbReference>
<dbReference type="InterPro" id="IPR003593">
    <property type="entry name" value="AAA+_ATPase"/>
</dbReference>
<reference evidence="4" key="1">
    <citation type="journal article" date="2015" name="ISME J.">
        <title>Draft Genome Sequence of Streptomyces incarnatus NRRL8089, which Produces the Nucleoside Antibiotic Sinefungin.</title>
        <authorList>
            <person name="Oshima K."/>
            <person name="Hattori M."/>
            <person name="Shimizu H."/>
            <person name="Fukuda K."/>
            <person name="Nemoto M."/>
            <person name="Inagaki K."/>
            <person name="Tamura T."/>
        </authorList>
    </citation>
    <scope>NUCLEOTIDE SEQUENCE</scope>
    <source>
        <strain evidence="4">FACHB-1375</strain>
    </source>
</reference>
<dbReference type="Pfam" id="PF05729">
    <property type="entry name" value="NACHT"/>
    <property type="match status" value="1"/>
</dbReference>
<dbReference type="InterPro" id="IPR004155">
    <property type="entry name" value="PBS_lyase_HEAT"/>
</dbReference>
<protein>
    <submittedName>
        <fullName evidence="4">HEAT repeat domain-containing protein</fullName>
    </submittedName>
</protein>
<proteinExistence type="predicted"/>
<dbReference type="SMART" id="SM00382">
    <property type="entry name" value="AAA"/>
    <property type="match status" value="1"/>
</dbReference>
<dbReference type="Pfam" id="PF22724">
    <property type="entry name" value="NCAB1"/>
    <property type="match status" value="1"/>
</dbReference>
<dbReference type="InterPro" id="IPR054611">
    <property type="entry name" value="NCAB"/>
</dbReference>
<dbReference type="InterPro" id="IPR011989">
    <property type="entry name" value="ARM-like"/>
</dbReference>
<reference evidence="4" key="2">
    <citation type="submission" date="2020-08" db="EMBL/GenBank/DDBJ databases">
        <authorList>
            <person name="Chen M."/>
            <person name="Teng W."/>
            <person name="Zhao L."/>
            <person name="Hu C."/>
            <person name="Zhou Y."/>
            <person name="Han B."/>
            <person name="Song L."/>
            <person name="Shu W."/>
        </authorList>
    </citation>
    <scope>NUCLEOTIDE SEQUENCE</scope>
    <source>
        <strain evidence="4">FACHB-1375</strain>
    </source>
</reference>
<dbReference type="RefSeq" id="WP_190467865.1">
    <property type="nucleotide sequence ID" value="NZ_JACJPW010000056.1"/>
</dbReference>
<dbReference type="AlphaFoldDB" id="A0A926ZHN1"/>
<dbReference type="PANTHER" id="PTHR46844:SF1">
    <property type="entry name" value="SLR5058 PROTEIN"/>
    <property type="match status" value="1"/>
</dbReference>
<dbReference type="GO" id="GO:0030089">
    <property type="term" value="C:phycobilisome"/>
    <property type="evidence" value="ECO:0007669"/>
    <property type="project" value="UniProtKB-KW"/>
</dbReference>
<comment type="caution">
    <text evidence="4">The sequence shown here is derived from an EMBL/GenBank/DDBJ whole genome shotgun (WGS) entry which is preliminary data.</text>
</comment>
<dbReference type="InterPro" id="IPR027417">
    <property type="entry name" value="P-loop_NTPase"/>
</dbReference>
<evidence type="ECO:0000259" key="3">
    <source>
        <dbReference type="PROSITE" id="PS50837"/>
    </source>
</evidence>
<gene>
    <name evidence="4" type="ORF">H6G03_20825</name>
</gene>
<dbReference type="Proteomes" id="UP000641646">
    <property type="component" value="Unassembled WGS sequence"/>
</dbReference>
<dbReference type="Gene3D" id="3.40.50.300">
    <property type="entry name" value="P-loop containing nucleotide triphosphate hydrolases"/>
    <property type="match status" value="1"/>
</dbReference>
<dbReference type="Pfam" id="PF13646">
    <property type="entry name" value="HEAT_2"/>
    <property type="match status" value="1"/>
</dbReference>
<evidence type="ECO:0000313" key="5">
    <source>
        <dbReference type="Proteomes" id="UP000641646"/>
    </source>
</evidence>
<evidence type="ECO:0000256" key="2">
    <source>
        <dbReference type="ARBA" id="ARBA00022738"/>
    </source>
</evidence>